<protein>
    <submittedName>
        <fullName evidence="1">Uncharacterized protein</fullName>
    </submittedName>
</protein>
<dbReference type="Proteomes" id="UP000720508">
    <property type="component" value="Unassembled WGS sequence"/>
</dbReference>
<organism evidence="1 2">
    <name type="scientific">Streptomyces niphimycinicus</name>
    <dbReference type="NCBI Taxonomy" id="2842201"/>
    <lineage>
        <taxon>Bacteria</taxon>
        <taxon>Bacillati</taxon>
        <taxon>Actinomycetota</taxon>
        <taxon>Actinomycetes</taxon>
        <taxon>Kitasatosporales</taxon>
        <taxon>Streptomycetaceae</taxon>
        <taxon>Streptomyces</taxon>
    </lineage>
</organism>
<dbReference type="EMBL" id="JAHLEM010000214">
    <property type="protein sequence ID" value="MBU3866245.1"/>
    <property type="molecule type" value="Genomic_DNA"/>
</dbReference>
<accession>A0ABS6CHB6</accession>
<evidence type="ECO:0000313" key="1">
    <source>
        <dbReference type="EMBL" id="MBU3866245.1"/>
    </source>
</evidence>
<name>A0ABS6CHB6_9ACTN</name>
<keyword evidence="2" id="KW-1185">Reference proteome</keyword>
<sequence>MAREPVYCPCGRSGPTAESLCRPCRQRAVEEHGARLAGLLAHVTYDHRAVRLSWTGPDDHPSAFTPRVHFTAPDVLDPYGATIALRWFDHWADDQLIAACAAGADDEHLLALSVAQAHYALATLAVHEVGEWYTYRGHQVYPPHRPDPYLPHDEDGGPDGNGQVVLWLTYGGASGPTGDKPRASAIPCVAGRPVNRDDIGTLPGQTLILAPHAITVTPPRTTRTAHTPWTNPRDSEDPVELALHDIHQAMVMSELSVVAAHLHLSGAPVLAQNPDPRQGGDGIAWAAFLTYDG</sequence>
<comment type="caution">
    <text evidence="1">The sequence shown here is derived from an EMBL/GenBank/DDBJ whole genome shotgun (WGS) entry which is preliminary data.</text>
</comment>
<evidence type="ECO:0000313" key="2">
    <source>
        <dbReference type="Proteomes" id="UP000720508"/>
    </source>
</evidence>
<gene>
    <name evidence="1" type="ORF">KN815_19895</name>
</gene>
<proteinExistence type="predicted"/>
<reference evidence="1 2" key="1">
    <citation type="submission" date="2021-06" db="EMBL/GenBank/DDBJ databases">
        <authorList>
            <person name="Pan X."/>
        </authorList>
    </citation>
    <scope>NUCLEOTIDE SEQUENCE [LARGE SCALE GENOMIC DNA]</scope>
    <source>
        <strain evidence="1 2">4503</strain>
    </source>
</reference>
<dbReference type="RefSeq" id="WP_216343291.1">
    <property type="nucleotide sequence ID" value="NZ_JAHLEM010000214.1"/>
</dbReference>